<proteinExistence type="predicted"/>
<dbReference type="STRING" id="642492.Clole_2407"/>
<dbReference type="EMBL" id="CP002582">
    <property type="protein sequence ID" value="ADZ84113.1"/>
    <property type="molecule type" value="Genomic_DNA"/>
</dbReference>
<evidence type="ECO:0000313" key="2">
    <source>
        <dbReference type="Proteomes" id="UP000008467"/>
    </source>
</evidence>
<dbReference type="AlphaFoldDB" id="F2JSZ2"/>
<dbReference type="Proteomes" id="UP000008467">
    <property type="component" value="Chromosome"/>
</dbReference>
<keyword evidence="2" id="KW-1185">Reference proteome</keyword>
<accession>F2JSZ2</accession>
<reference evidence="1 2" key="1">
    <citation type="journal article" date="2011" name="J. Bacteriol.">
        <title>Complete genome sequence of the cellulose-degrading bacterium Cellulosilyticum lentocellum.</title>
        <authorList>
            <consortium name="US DOE Joint Genome Institute"/>
            <person name="Miller D.A."/>
            <person name="Suen G."/>
            <person name="Bruce D."/>
            <person name="Copeland A."/>
            <person name="Cheng J.F."/>
            <person name="Detter C."/>
            <person name="Goodwin L.A."/>
            <person name="Han C.S."/>
            <person name="Hauser L.J."/>
            <person name="Land M.L."/>
            <person name="Lapidus A."/>
            <person name="Lucas S."/>
            <person name="Meincke L."/>
            <person name="Pitluck S."/>
            <person name="Tapia R."/>
            <person name="Teshima H."/>
            <person name="Woyke T."/>
            <person name="Fox B.G."/>
            <person name="Angert E.R."/>
            <person name="Currie C.R."/>
        </authorList>
    </citation>
    <scope>NUCLEOTIDE SEQUENCE [LARGE SCALE GENOMIC DNA]</scope>
    <source>
        <strain evidence="2">ATCC 49066 / DSM 5427 / NCIMB 11756 / RHM5</strain>
    </source>
</reference>
<protein>
    <submittedName>
        <fullName evidence="1">Uncharacterized protein</fullName>
    </submittedName>
</protein>
<dbReference type="HOGENOM" id="CLU_2258686_0_0_9"/>
<organism evidence="1 2">
    <name type="scientific">Cellulosilyticum lentocellum (strain ATCC 49066 / DSM 5427 / NCIMB 11756 / RHM5)</name>
    <name type="common">Clostridium lentocellum</name>
    <dbReference type="NCBI Taxonomy" id="642492"/>
    <lineage>
        <taxon>Bacteria</taxon>
        <taxon>Bacillati</taxon>
        <taxon>Bacillota</taxon>
        <taxon>Clostridia</taxon>
        <taxon>Lachnospirales</taxon>
        <taxon>Cellulosilyticaceae</taxon>
        <taxon>Cellulosilyticum</taxon>
    </lineage>
</organism>
<dbReference type="KEGG" id="cle:Clole_2407"/>
<dbReference type="RefSeq" id="WP_013657406.1">
    <property type="nucleotide sequence ID" value="NC_015275.1"/>
</dbReference>
<evidence type="ECO:0000313" key="1">
    <source>
        <dbReference type="EMBL" id="ADZ84113.1"/>
    </source>
</evidence>
<name>F2JSZ2_CELLD</name>
<sequence length="103" mass="12114">MDIKELDRLAKENAPMPNGLAMHEQCYYISSRGLYQQYAAKAISLSQAKLEKKQVIEQYQKGQEQWQLFIGLFEVQNKLQQLKEEEFNSVLEFEILECINQLL</sequence>
<gene>
    <name evidence="1" type="ordered locus">Clole_2407</name>
</gene>